<feature type="binding site" evidence="5">
    <location>
        <position position="263"/>
    </location>
    <ligand>
        <name>S-adenosyl-L-methionine</name>
        <dbReference type="ChEBI" id="CHEBI:59789"/>
    </ligand>
</feature>
<keyword evidence="3 5" id="KW-0949">S-adenosyl-L-methionine</keyword>
<sequence>MKDGGRLAAAIEVIEDIENRRRPVQEALKDWGTSHRFAGSGDRTVIGNLVFDVLRKRSSLAWRMGSESARDLVLGVYALEWGNDVAAVERALADDRHAPDLLSDKEKAAIAANSLEGAPDWVRADIPEWLWPSFSDNFDDEAVAEGAALSERAPIDLRVNTLKATREKVLKRLGSLGAEPTLIASTGVRLKPRPGAARMPHVQAEEGYRKGWFELQDEASQIAALLVFAQAGEQVLDFCAGGGGKTLALAAAMENRGQIYAYDSDKLRLAPIHERIARAGARNIQVRQPSEGALDDLVGRMDRVLVDAPCTGTGVWRRRPDAKWRLTEPALEDRIAEQEQALGIASAFVKPGGFLIYATCSVLAEENEEQVYRFTEANEDFEIVSVGEVWQDTFGFDKPHPWSADMKTITMTPASTGTDGFFVAVMTKNA</sequence>
<dbReference type="InterPro" id="IPR054728">
    <property type="entry name" value="RsmB-like_ferredoxin"/>
</dbReference>
<dbReference type="InterPro" id="IPR001678">
    <property type="entry name" value="MeTrfase_RsmB-F_NOP2_dom"/>
</dbReference>
<dbReference type="Gene3D" id="3.40.50.150">
    <property type="entry name" value="Vaccinia Virus protein VP39"/>
    <property type="match status" value="1"/>
</dbReference>
<gene>
    <name evidence="7" type="ORF">C8N35_104144</name>
</gene>
<dbReference type="Pfam" id="PF22458">
    <property type="entry name" value="RsmF-B_ferredox"/>
    <property type="match status" value="1"/>
</dbReference>
<dbReference type="CDD" id="cd02440">
    <property type="entry name" value="AdoMet_MTases"/>
    <property type="match status" value="1"/>
</dbReference>
<feature type="domain" description="SAM-dependent MTase RsmB/NOP-type" evidence="6">
    <location>
        <begin position="145"/>
        <end position="429"/>
    </location>
</feature>
<reference evidence="7 8" key="1">
    <citation type="submission" date="2018-04" db="EMBL/GenBank/DDBJ databases">
        <title>Genomic Encyclopedia of Archaeal and Bacterial Type Strains, Phase II (KMG-II): from individual species to whole genera.</title>
        <authorList>
            <person name="Goeker M."/>
        </authorList>
    </citation>
    <scope>NUCLEOTIDE SEQUENCE [LARGE SCALE GENOMIC DNA]</scope>
    <source>
        <strain evidence="7 8">DSM 23382</strain>
    </source>
</reference>
<comment type="caution">
    <text evidence="5">Lacks conserved residue(s) required for the propagation of feature annotation.</text>
</comment>
<dbReference type="SUPFAM" id="SSF53335">
    <property type="entry name" value="S-adenosyl-L-methionine-dependent methyltransferases"/>
    <property type="match status" value="1"/>
</dbReference>
<dbReference type="OrthoDB" id="9810297at2"/>
<evidence type="ECO:0000256" key="4">
    <source>
        <dbReference type="ARBA" id="ARBA00022884"/>
    </source>
</evidence>
<keyword evidence="2 5" id="KW-0808">Transferase</keyword>
<dbReference type="PRINTS" id="PR02008">
    <property type="entry name" value="RCMTFAMILY"/>
</dbReference>
<feature type="binding site" evidence="5">
    <location>
        <position position="307"/>
    </location>
    <ligand>
        <name>S-adenosyl-L-methionine</name>
        <dbReference type="ChEBI" id="CHEBI:59789"/>
    </ligand>
</feature>
<dbReference type="PROSITE" id="PS51686">
    <property type="entry name" value="SAM_MT_RSMB_NOP"/>
    <property type="match status" value="1"/>
</dbReference>
<name>A0A2T5V9X1_9HYPH</name>
<accession>A0A2T5V9X1</accession>
<evidence type="ECO:0000256" key="2">
    <source>
        <dbReference type="ARBA" id="ARBA00022679"/>
    </source>
</evidence>
<dbReference type="GO" id="GO:0001510">
    <property type="term" value="P:RNA methylation"/>
    <property type="evidence" value="ECO:0007669"/>
    <property type="project" value="InterPro"/>
</dbReference>
<keyword evidence="1 5" id="KW-0489">Methyltransferase</keyword>
<dbReference type="RefSeq" id="WP_107990130.1">
    <property type="nucleotide sequence ID" value="NZ_QAYG01000004.1"/>
</dbReference>
<protein>
    <submittedName>
        <fullName evidence="7">16S rRNA (Cytosine967-C5)-methyltransferase</fullName>
    </submittedName>
</protein>
<dbReference type="Pfam" id="PF01189">
    <property type="entry name" value="Methyltr_RsmB-F"/>
    <property type="match status" value="1"/>
</dbReference>
<evidence type="ECO:0000256" key="5">
    <source>
        <dbReference type="PROSITE-ProRule" id="PRU01023"/>
    </source>
</evidence>
<dbReference type="GO" id="GO:0008173">
    <property type="term" value="F:RNA methyltransferase activity"/>
    <property type="evidence" value="ECO:0007669"/>
    <property type="project" value="InterPro"/>
</dbReference>
<evidence type="ECO:0000313" key="8">
    <source>
        <dbReference type="Proteomes" id="UP000244081"/>
    </source>
</evidence>
<dbReference type="PANTHER" id="PTHR22807:SF53">
    <property type="entry name" value="RIBOSOMAL RNA SMALL SUBUNIT METHYLTRANSFERASE B-RELATED"/>
    <property type="match status" value="1"/>
</dbReference>
<dbReference type="GO" id="GO:0003723">
    <property type="term" value="F:RNA binding"/>
    <property type="evidence" value="ECO:0007669"/>
    <property type="project" value="UniProtKB-UniRule"/>
</dbReference>
<keyword evidence="8" id="KW-1185">Reference proteome</keyword>
<dbReference type="PANTHER" id="PTHR22807">
    <property type="entry name" value="NOP2 YEAST -RELATED NOL1/NOP2/FMU SUN DOMAIN-CONTAINING"/>
    <property type="match status" value="1"/>
</dbReference>
<dbReference type="EMBL" id="QAYG01000004">
    <property type="protein sequence ID" value="PTW60521.1"/>
    <property type="molecule type" value="Genomic_DNA"/>
</dbReference>
<dbReference type="InterPro" id="IPR049560">
    <property type="entry name" value="MeTrfase_RsmB-F_NOP2_cat"/>
</dbReference>
<organism evidence="7 8">
    <name type="scientific">Breoghania corrubedonensis</name>
    <dbReference type="NCBI Taxonomy" id="665038"/>
    <lineage>
        <taxon>Bacteria</taxon>
        <taxon>Pseudomonadati</taxon>
        <taxon>Pseudomonadota</taxon>
        <taxon>Alphaproteobacteria</taxon>
        <taxon>Hyphomicrobiales</taxon>
        <taxon>Stappiaceae</taxon>
        <taxon>Breoghania</taxon>
    </lineage>
</organism>
<dbReference type="Proteomes" id="UP000244081">
    <property type="component" value="Unassembled WGS sequence"/>
</dbReference>
<evidence type="ECO:0000256" key="1">
    <source>
        <dbReference type="ARBA" id="ARBA00022603"/>
    </source>
</evidence>
<evidence type="ECO:0000256" key="3">
    <source>
        <dbReference type="ARBA" id="ARBA00022691"/>
    </source>
</evidence>
<dbReference type="InterPro" id="IPR029063">
    <property type="entry name" value="SAM-dependent_MTases_sf"/>
</dbReference>
<dbReference type="AlphaFoldDB" id="A0A2T5V9X1"/>
<comment type="similarity">
    <text evidence="5">Belongs to the class I-like SAM-binding methyltransferase superfamily. RsmB/NOP family.</text>
</comment>
<evidence type="ECO:0000259" key="6">
    <source>
        <dbReference type="PROSITE" id="PS51686"/>
    </source>
</evidence>
<feature type="active site" description="Nucleophile" evidence="5">
    <location>
        <position position="360"/>
    </location>
</feature>
<dbReference type="InterPro" id="IPR023267">
    <property type="entry name" value="RCMT"/>
</dbReference>
<comment type="caution">
    <text evidence="7">The sequence shown here is derived from an EMBL/GenBank/DDBJ whole genome shotgun (WGS) entry which is preliminary data.</text>
</comment>
<evidence type="ECO:0000313" key="7">
    <source>
        <dbReference type="EMBL" id="PTW60521.1"/>
    </source>
</evidence>
<keyword evidence="4 5" id="KW-0694">RNA-binding</keyword>
<proteinExistence type="inferred from homology"/>